<dbReference type="STRING" id="286115.A0A507D5I8"/>
<dbReference type="Gene3D" id="2.10.110.10">
    <property type="entry name" value="Cysteine Rich Protein"/>
    <property type="match status" value="2"/>
</dbReference>
<keyword evidence="2 5" id="KW-0479">Metal-binding</keyword>
<keyword evidence="1" id="KW-0433">Leucine-rich repeat</keyword>
<dbReference type="InterPro" id="IPR032675">
    <property type="entry name" value="LRR_dom_sf"/>
</dbReference>
<evidence type="ECO:0000313" key="10">
    <source>
        <dbReference type="Proteomes" id="UP000320475"/>
    </source>
</evidence>
<organism evidence="7 10">
    <name type="scientific">Synchytrium endobioticum</name>
    <dbReference type="NCBI Taxonomy" id="286115"/>
    <lineage>
        <taxon>Eukaryota</taxon>
        <taxon>Fungi</taxon>
        <taxon>Fungi incertae sedis</taxon>
        <taxon>Chytridiomycota</taxon>
        <taxon>Chytridiomycota incertae sedis</taxon>
        <taxon>Chytridiomycetes</taxon>
        <taxon>Synchytriales</taxon>
        <taxon>Synchytriaceae</taxon>
        <taxon>Synchytrium</taxon>
    </lineage>
</organism>
<dbReference type="InterPro" id="IPR001611">
    <property type="entry name" value="Leu-rich_rpt"/>
</dbReference>
<evidence type="ECO:0000313" key="8">
    <source>
        <dbReference type="EMBL" id="TPX53652.1"/>
    </source>
</evidence>
<evidence type="ECO:0000256" key="5">
    <source>
        <dbReference type="PROSITE-ProRule" id="PRU00125"/>
    </source>
</evidence>
<keyword evidence="3" id="KW-0677">Repeat</keyword>
<feature type="domain" description="LIM zinc-binding" evidence="6">
    <location>
        <begin position="426"/>
        <end position="483"/>
    </location>
</feature>
<dbReference type="PROSITE" id="PS51450">
    <property type="entry name" value="LRR"/>
    <property type="match status" value="3"/>
</dbReference>
<evidence type="ECO:0000256" key="2">
    <source>
        <dbReference type="ARBA" id="ARBA00022723"/>
    </source>
</evidence>
<evidence type="ECO:0000259" key="6">
    <source>
        <dbReference type="PROSITE" id="PS50023"/>
    </source>
</evidence>
<dbReference type="GO" id="GO:0005737">
    <property type="term" value="C:cytoplasm"/>
    <property type="evidence" value="ECO:0007669"/>
    <property type="project" value="TreeGrafter"/>
</dbReference>
<dbReference type="OrthoDB" id="2151115at2759"/>
<keyword evidence="5" id="KW-0440">LIM domain</keyword>
<evidence type="ECO:0000313" key="9">
    <source>
        <dbReference type="Proteomes" id="UP000317494"/>
    </source>
</evidence>
<evidence type="ECO:0000256" key="4">
    <source>
        <dbReference type="ARBA" id="ARBA00022833"/>
    </source>
</evidence>
<dbReference type="EMBL" id="QEAM01000097">
    <property type="protein sequence ID" value="TPX46686.1"/>
    <property type="molecule type" value="Genomic_DNA"/>
</dbReference>
<dbReference type="SMART" id="SM00132">
    <property type="entry name" value="LIM"/>
    <property type="match status" value="2"/>
</dbReference>
<gene>
    <name evidence="7" type="ORF">SeLEV6574_g03098</name>
    <name evidence="8" type="ORF">SeMB42_g00642</name>
</gene>
<dbReference type="InterPro" id="IPR003591">
    <property type="entry name" value="Leu-rich_rpt_typical-subtyp"/>
</dbReference>
<dbReference type="InterPro" id="IPR001781">
    <property type="entry name" value="Znf_LIM"/>
</dbReference>
<protein>
    <recommendedName>
        <fullName evidence="6">LIM zinc-binding domain-containing protein</fullName>
    </recommendedName>
</protein>
<dbReference type="PANTHER" id="PTHR48051:SF1">
    <property type="entry name" value="RAS SUPPRESSOR PROTEIN 1"/>
    <property type="match status" value="1"/>
</dbReference>
<proteinExistence type="predicted"/>
<dbReference type="Gene3D" id="3.80.10.10">
    <property type="entry name" value="Ribonuclease Inhibitor"/>
    <property type="match status" value="2"/>
</dbReference>
<sequence>MFKSKSPSSTSEDNAGEEDLNYRYCDLTVLPPAPQTTKHLVSLILSHNRFEVIPPEICNHKSLKHLFLSSNHIKALPPQITNLCKLETLCLEANHLTSEAIEDAKLDKLPNLTKLLLVENHIVAFPESICGISRLTRLGLAHNNITEIPDKIIKLSNLQWLGLAYNKIKTLNPLIAKIPTLRGVTLAGNDFEKEWSEASKLRNLVSILHVSPVHILESIEAAKPEPSLVITSTPTGPTELEVKRLFAIPSPFSAGDESRYSMTSVSTSMTSLSNDNITSALVSYENNGIMPTVPEGETSGSNGELNGETAASAVPSHFPTRRMPSPFATEPHDLTVALEDIPESGAERKFESSVDSSNNTNSHNILNWKTLFESMSSVRVANTFEEGRSSQVSPSHPGGHLLRVNSTLSRKGREESIAGDQTDDVVFCGLCVTEIDEEFVTAFDKTYHPECFTCATCGEVLNEFFEYEGKAYCPNDIHQAQGLLCFACAKPLTSNYLLASGKGFHAECLTCSKCNQNLEIRPWMGDENGILTCFECLGQQAQ</sequence>
<evidence type="ECO:0000313" key="7">
    <source>
        <dbReference type="EMBL" id="TPX46686.1"/>
    </source>
</evidence>
<accession>A0A507D5I8</accession>
<dbReference type="SUPFAM" id="SSF57716">
    <property type="entry name" value="Glucocorticoid receptor-like (DNA-binding domain)"/>
    <property type="match status" value="2"/>
</dbReference>
<dbReference type="SUPFAM" id="SSF52058">
    <property type="entry name" value="L domain-like"/>
    <property type="match status" value="1"/>
</dbReference>
<reference evidence="9 10" key="1">
    <citation type="journal article" date="2019" name="Sci. Rep.">
        <title>Comparative genomics of chytrid fungi reveal insights into the obligate biotrophic and pathogenic lifestyle of Synchytrium endobioticum.</title>
        <authorList>
            <person name="van de Vossenberg B.T.L.H."/>
            <person name="Warris S."/>
            <person name="Nguyen H.D.T."/>
            <person name="van Gent-Pelzer M.P.E."/>
            <person name="Joly D.L."/>
            <person name="van de Geest H.C."/>
            <person name="Bonants P.J.M."/>
            <person name="Smith D.S."/>
            <person name="Levesque C.A."/>
            <person name="van der Lee T.A.J."/>
        </authorList>
    </citation>
    <scope>NUCLEOTIDE SEQUENCE [LARGE SCALE GENOMIC DNA]</scope>
    <source>
        <strain evidence="7 10">LEV6574</strain>
        <strain evidence="8 9">MB42</strain>
    </source>
</reference>
<name>A0A507D5I8_9FUNG</name>
<dbReference type="SMART" id="SM00369">
    <property type="entry name" value="LRR_TYP"/>
    <property type="match status" value="5"/>
</dbReference>
<dbReference type="EMBL" id="QEAN01000013">
    <property type="protein sequence ID" value="TPX53652.1"/>
    <property type="molecule type" value="Genomic_DNA"/>
</dbReference>
<dbReference type="Proteomes" id="UP000320475">
    <property type="component" value="Unassembled WGS sequence"/>
</dbReference>
<dbReference type="PANTHER" id="PTHR48051">
    <property type="match status" value="1"/>
</dbReference>
<dbReference type="Pfam" id="PF00412">
    <property type="entry name" value="LIM"/>
    <property type="match status" value="2"/>
</dbReference>
<comment type="caution">
    <text evidence="7">The sequence shown here is derived from an EMBL/GenBank/DDBJ whole genome shotgun (WGS) entry which is preliminary data.</text>
</comment>
<dbReference type="InterPro" id="IPR050216">
    <property type="entry name" value="LRR_domain-containing"/>
</dbReference>
<dbReference type="Proteomes" id="UP000317494">
    <property type="component" value="Unassembled WGS sequence"/>
</dbReference>
<dbReference type="VEuPathDB" id="FungiDB:SeMB42_g00642"/>
<dbReference type="GO" id="GO:0046872">
    <property type="term" value="F:metal ion binding"/>
    <property type="evidence" value="ECO:0007669"/>
    <property type="project" value="UniProtKB-KW"/>
</dbReference>
<evidence type="ECO:0000256" key="3">
    <source>
        <dbReference type="ARBA" id="ARBA00022737"/>
    </source>
</evidence>
<keyword evidence="9" id="KW-1185">Reference proteome</keyword>
<evidence type="ECO:0000256" key="1">
    <source>
        <dbReference type="ARBA" id="ARBA00022614"/>
    </source>
</evidence>
<dbReference type="PROSITE" id="PS00478">
    <property type="entry name" value="LIM_DOMAIN_1"/>
    <property type="match status" value="2"/>
</dbReference>
<dbReference type="PROSITE" id="PS50023">
    <property type="entry name" value="LIM_DOMAIN_2"/>
    <property type="match status" value="1"/>
</dbReference>
<dbReference type="Pfam" id="PF13855">
    <property type="entry name" value="LRR_8"/>
    <property type="match status" value="2"/>
</dbReference>
<dbReference type="AlphaFoldDB" id="A0A507D5I8"/>
<keyword evidence="4 5" id="KW-0862">Zinc</keyword>